<keyword evidence="2 5" id="KW-0812">Transmembrane</keyword>
<dbReference type="AlphaFoldDB" id="A0A110B0N7"/>
<feature type="transmembrane region" description="Helical" evidence="5">
    <location>
        <begin position="93"/>
        <end position="112"/>
    </location>
</feature>
<dbReference type="PANTHER" id="PTHR36974">
    <property type="entry name" value="MEMBRANE PROTEIN-RELATED"/>
    <property type="match status" value="1"/>
</dbReference>
<evidence type="ECO:0000313" key="6">
    <source>
        <dbReference type="EMBL" id="BAU52285.1"/>
    </source>
</evidence>
<keyword evidence="3 5" id="KW-1133">Transmembrane helix</keyword>
<dbReference type="GO" id="GO:0016020">
    <property type="term" value="C:membrane"/>
    <property type="evidence" value="ECO:0007669"/>
    <property type="project" value="UniProtKB-SubCell"/>
</dbReference>
<keyword evidence="7" id="KW-1185">Reference proteome</keyword>
<sequence length="120" mass="13640">MVVGYGAAGLNHFRSPASYIKIIPPYFPHPEILNIAAGNFEIGFAIMLLFTQTRRLAAWGIILMLVAFLPVHIKMVIDAPFMLGDLKVTPFIAWLRLVVLQPVLILWAWWYTDFAVKEKN</sequence>
<proteinExistence type="predicted"/>
<evidence type="ECO:0000256" key="4">
    <source>
        <dbReference type="ARBA" id="ARBA00023136"/>
    </source>
</evidence>
<gene>
    <name evidence="6" type="ORF">MgSA37_00440</name>
</gene>
<feature type="transmembrane region" description="Helical" evidence="5">
    <location>
        <begin position="32"/>
        <end position="49"/>
    </location>
</feature>
<dbReference type="Proteomes" id="UP000218263">
    <property type="component" value="Chromosome"/>
</dbReference>
<dbReference type="Pfam" id="PF07681">
    <property type="entry name" value="DoxX"/>
    <property type="match status" value="1"/>
</dbReference>
<evidence type="ECO:0000256" key="5">
    <source>
        <dbReference type="SAM" id="Phobius"/>
    </source>
</evidence>
<dbReference type="EMBL" id="AP017313">
    <property type="protein sequence ID" value="BAU52285.1"/>
    <property type="molecule type" value="Genomic_DNA"/>
</dbReference>
<protein>
    <recommendedName>
        <fullName evidence="8">DoxX</fullName>
    </recommendedName>
</protein>
<name>A0A110B0N7_9SPHI</name>
<organism evidence="6 7">
    <name type="scientific">Mucilaginibacter gotjawali</name>
    <dbReference type="NCBI Taxonomy" id="1550579"/>
    <lineage>
        <taxon>Bacteria</taxon>
        <taxon>Pseudomonadati</taxon>
        <taxon>Bacteroidota</taxon>
        <taxon>Sphingobacteriia</taxon>
        <taxon>Sphingobacteriales</taxon>
        <taxon>Sphingobacteriaceae</taxon>
        <taxon>Mucilaginibacter</taxon>
    </lineage>
</organism>
<evidence type="ECO:0000256" key="3">
    <source>
        <dbReference type="ARBA" id="ARBA00022989"/>
    </source>
</evidence>
<reference evidence="6 7" key="1">
    <citation type="submission" date="2015-12" db="EMBL/GenBank/DDBJ databases">
        <title>Genome sequence of Mucilaginibacter gotjawali.</title>
        <authorList>
            <person name="Lee J.S."/>
            <person name="Lee K.C."/>
            <person name="Kim K.K."/>
            <person name="Lee B.W."/>
        </authorList>
    </citation>
    <scope>NUCLEOTIDE SEQUENCE [LARGE SCALE GENOMIC DNA]</scope>
    <source>
        <strain evidence="6 7">SA3-7</strain>
    </source>
</reference>
<evidence type="ECO:0000256" key="1">
    <source>
        <dbReference type="ARBA" id="ARBA00004141"/>
    </source>
</evidence>
<evidence type="ECO:0008006" key="8">
    <source>
        <dbReference type="Google" id="ProtNLM"/>
    </source>
</evidence>
<evidence type="ECO:0000256" key="2">
    <source>
        <dbReference type="ARBA" id="ARBA00022692"/>
    </source>
</evidence>
<keyword evidence="4 5" id="KW-0472">Membrane</keyword>
<comment type="subcellular location">
    <subcellularLocation>
        <location evidence="1">Membrane</location>
        <topology evidence="1">Multi-pass membrane protein</topology>
    </subcellularLocation>
</comment>
<dbReference type="InterPro" id="IPR032808">
    <property type="entry name" value="DoxX"/>
</dbReference>
<evidence type="ECO:0000313" key="7">
    <source>
        <dbReference type="Proteomes" id="UP000218263"/>
    </source>
</evidence>
<feature type="transmembrane region" description="Helical" evidence="5">
    <location>
        <begin position="56"/>
        <end position="73"/>
    </location>
</feature>
<dbReference type="PANTHER" id="PTHR36974:SF1">
    <property type="entry name" value="DOXX FAMILY MEMBRANE PROTEIN"/>
    <property type="match status" value="1"/>
</dbReference>
<dbReference type="KEGG" id="mgot:MgSA37_00440"/>
<accession>A0A110B0N7</accession>